<dbReference type="InterPro" id="IPR014284">
    <property type="entry name" value="RNA_pol_sigma-70_dom"/>
</dbReference>
<dbReference type="InterPro" id="IPR013325">
    <property type="entry name" value="RNA_pol_sigma_r2"/>
</dbReference>
<dbReference type="PANTHER" id="PTHR43133">
    <property type="entry name" value="RNA POLYMERASE ECF-TYPE SIGMA FACTO"/>
    <property type="match status" value="1"/>
</dbReference>
<evidence type="ECO:0000259" key="5">
    <source>
        <dbReference type="Pfam" id="PF04542"/>
    </source>
</evidence>
<protein>
    <submittedName>
        <fullName evidence="7">Sigma-70 family RNA polymerase sigma factor</fullName>
    </submittedName>
</protein>
<evidence type="ECO:0000313" key="8">
    <source>
        <dbReference type="Proteomes" id="UP001597173"/>
    </source>
</evidence>
<evidence type="ECO:0000313" key="7">
    <source>
        <dbReference type="EMBL" id="MFD1329299.1"/>
    </source>
</evidence>
<sequence length="178" mass="20197">MRDDEIAYLLGRICLKDRQAFRRLYELTSAKLFGICLRLLRRRDDAEEALKAIYPKIWQQADRFAPGETSALSWLAAIARRHAIDVIRARRPVASNIEEAYDIVDVEPGPEETAVVGSDGRRVETCLQRLKPADASVVRKAYAEGLSYEEIATLYGIPVNIAKTWLRRSLLKLRVAGR</sequence>
<evidence type="ECO:0000256" key="2">
    <source>
        <dbReference type="ARBA" id="ARBA00023015"/>
    </source>
</evidence>
<dbReference type="InterPro" id="IPR013324">
    <property type="entry name" value="RNA_pol_sigma_r3/r4-like"/>
</dbReference>
<dbReference type="InterPro" id="IPR036388">
    <property type="entry name" value="WH-like_DNA-bd_sf"/>
</dbReference>
<dbReference type="EMBL" id="JBHTNF010000010">
    <property type="protein sequence ID" value="MFD1329299.1"/>
    <property type="molecule type" value="Genomic_DNA"/>
</dbReference>
<feature type="domain" description="RNA polymerase sigma factor 70 region 4 type 2" evidence="6">
    <location>
        <begin position="121"/>
        <end position="173"/>
    </location>
</feature>
<keyword evidence="2" id="KW-0805">Transcription regulation</keyword>
<dbReference type="Proteomes" id="UP001597173">
    <property type="component" value="Unassembled WGS sequence"/>
</dbReference>
<dbReference type="CDD" id="cd06171">
    <property type="entry name" value="Sigma70_r4"/>
    <property type="match status" value="1"/>
</dbReference>
<reference evidence="8" key="1">
    <citation type="journal article" date="2019" name="Int. J. Syst. Evol. Microbiol.">
        <title>The Global Catalogue of Microorganisms (GCM) 10K type strain sequencing project: providing services to taxonomists for standard genome sequencing and annotation.</title>
        <authorList>
            <consortium name="The Broad Institute Genomics Platform"/>
            <consortium name="The Broad Institute Genome Sequencing Center for Infectious Disease"/>
            <person name="Wu L."/>
            <person name="Ma J."/>
        </authorList>
    </citation>
    <scope>NUCLEOTIDE SEQUENCE [LARGE SCALE GENOMIC DNA]</scope>
    <source>
        <strain evidence="8">CCUG 55609</strain>
    </source>
</reference>
<dbReference type="PANTHER" id="PTHR43133:SF62">
    <property type="entry name" value="RNA POLYMERASE SIGMA FACTOR SIGZ"/>
    <property type="match status" value="1"/>
</dbReference>
<evidence type="ECO:0000259" key="6">
    <source>
        <dbReference type="Pfam" id="PF08281"/>
    </source>
</evidence>
<dbReference type="Gene3D" id="1.10.10.10">
    <property type="entry name" value="Winged helix-like DNA-binding domain superfamily/Winged helix DNA-binding domain"/>
    <property type="match status" value="1"/>
</dbReference>
<proteinExistence type="inferred from homology"/>
<feature type="domain" description="RNA polymerase sigma-70 region 2" evidence="5">
    <location>
        <begin position="24"/>
        <end position="91"/>
    </location>
</feature>
<evidence type="ECO:0000256" key="1">
    <source>
        <dbReference type="ARBA" id="ARBA00010641"/>
    </source>
</evidence>
<gene>
    <name evidence="7" type="ORF">ACFQ33_15525</name>
</gene>
<dbReference type="InterPro" id="IPR007627">
    <property type="entry name" value="RNA_pol_sigma70_r2"/>
</dbReference>
<comment type="similarity">
    <text evidence="1">Belongs to the sigma-70 factor family. ECF subfamily.</text>
</comment>
<dbReference type="Pfam" id="PF08281">
    <property type="entry name" value="Sigma70_r4_2"/>
    <property type="match status" value="1"/>
</dbReference>
<keyword evidence="8" id="KW-1185">Reference proteome</keyword>
<dbReference type="RefSeq" id="WP_374840055.1">
    <property type="nucleotide sequence ID" value="NZ_JBHEEW010000012.1"/>
</dbReference>
<dbReference type="SUPFAM" id="SSF88946">
    <property type="entry name" value="Sigma2 domain of RNA polymerase sigma factors"/>
    <property type="match status" value="1"/>
</dbReference>
<dbReference type="SUPFAM" id="SSF88659">
    <property type="entry name" value="Sigma3 and sigma4 domains of RNA polymerase sigma factors"/>
    <property type="match status" value="1"/>
</dbReference>
<keyword evidence="4" id="KW-0804">Transcription</keyword>
<keyword evidence="3" id="KW-0731">Sigma factor</keyword>
<comment type="caution">
    <text evidence="7">The sequence shown here is derived from an EMBL/GenBank/DDBJ whole genome shotgun (WGS) entry which is preliminary data.</text>
</comment>
<dbReference type="Gene3D" id="1.10.1740.10">
    <property type="match status" value="1"/>
</dbReference>
<dbReference type="InterPro" id="IPR013249">
    <property type="entry name" value="RNA_pol_sigma70_r4_t2"/>
</dbReference>
<dbReference type="Pfam" id="PF04542">
    <property type="entry name" value="Sigma70_r2"/>
    <property type="match status" value="1"/>
</dbReference>
<dbReference type="NCBIfam" id="TIGR02937">
    <property type="entry name" value="sigma70-ECF"/>
    <property type="match status" value="1"/>
</dbReference>
<accession>A0ABW3YZA0</accession>
<evidence type="ECO:0000256" key="3">
    <source>
        <dbReference type="ARBA" id="ARBA00023082"/>
    </source>
</evidence>
<organism evidence="7 8">
    <name type="scientific">Mycoplana ramosa</name>
    <name type="common">Mycoplana bullata</name>
    <dbReference type="NCBI Taxonomy" id="40837"/>
    <lineage>
        <taxon>Bacteria</taxon>
        <taxon>Pseudomonadati</taxon>
        <taxon>Pseudomonadota</taxon>
        <taxon>Alphaproteobacteria</taxon>
        <taxon>Hyphomicrobiales</taxon>
        <taxon>Rhizobiaceae</taxon>
        <taxon>Mycoplana</taxon>
    </lineage>
</organism>
<name>A0ABW3YZA0_MYCRA</name>
<evidence type="ECO:0000256" key="4">
    <source>
        <dbReference type="ARBA" id="ARBA00023163"/>
    </source>
</evidence>
<dbReference type="InterPro" id="IPR039425">
    <property type="entry name" value="RNA_pol_sigma-70-like"/>
</dbReference>